<dbReference type="VEuPathDB" id="TriTrypDB:TcBrA4_0044040"/>
<dbReference type="InterPro" id="IPR048682">
    <property type="entry name" value="COG4"/>
</dbReference>
<dbReference type="VEuPathDB" id="TriTrypDB:TCDM_07041"/>
<evidence type="ECO:0000313" key="4">
    <source>
        <dbReference type="Proteomes" id="UP000246121"/>
    </source>
</evidence>
<dbReference type="VEuPathDB" id="TriTrypDB:TCSYLVIO_001950"/>
<accession>A0A2V2V3Y2</accession>
<dbReference type="PANTHER" id="PTHR24016">
    <property type="entry name" value="CONSERVED OLIGOMERIC GOLGI COMPLEX SUBUNIT 4"/>
    <property type="match status" value="1"/>
</dbReference>
<name>A0A2V2V3Y2_TRYCR</name>
<dbReference type="VEuPathDB" id="TriTrypDB:TcCL_NonESM02040"/>
<comment type="caution">
    <text evidence="3">The sequence shown here is derived from an EMBL/GenBank/DDBJ whole genome shotgun (WGS) entry which is preliminary data.</text>
</comment>
<dbReference type="VEuPathDB" id="TriTrypDB:TcCLB.506793.70"/>
<evidence type="ECO:0000259" key="2">
    <source>
        <dbReference type="Pfam" id="PF20663"/>
    </source>
</evidence>
<dbReference type="Pfam" id="PF20663">
    <property type="entry name" value="COG4_N"/>
    <property type="match status" value="1"/>
</dbReference>
<dbReference type="VEuPathDB" id="TriTrypDB:C4B63_56g47"/>
<dbReference type="AlphaFoldDB" id="A0A2V2V3Y2"/>
<proteinExistence type="predicted"/>
<dbReference type="Proteomes" id="UP000246121">
    <property type="component" value="Unassembled WGS sequence"/>
</dbReference>
<dbReference type="InterPro" id="IPR048680">
    <property type="entry name" value="COG4_N"/>
</dbReference>
<feature type="domain" description="Conserved oligomeric Golgi complex subunit 4 N-terminal" evidence="2">
    <location>
        <begin position="54"/>
        <end position="133"/>
    </location>
</feature>
<dbReference type="VEuPathDB" id="TriTrypDB:Tc_MARK_736"/>
<dbReference type="VEuPathDB" id="TriTrypDB:BCY84_17292"/>
<dbReference type="VEuPathDB" id="TriTrypDB:ECC02_006122"/>
<dbReference type="VEuPathDB" id="TriTrypDB:C3747_65g28"/>
<feature type="region of interest" description="Disordered" evidence="1">
    <location>
        <begin position="141"/>
        <end position="220"/>
    </location>
</feature>
<dbReference type="VEuPathDB" id="TriTrypDB:TcG_06745"/>
<feature type="compositionally biased region" description="Basic and acidic residues" evidence="1">
    <location>
        <begin position="162"/>
        <end position="172"/>
    </location>
</feature>
<dbReference type="EMBL" id="PRFA01000056">
    <property type="protein sequence ID" value="PWU89768.1"/>
    <property type="molecule type" value="Genomic_DNA"/>
</dbReference>
<sequence length="250" mass="27906">MQHLDNMEDRVDALLRQIANGAERRDKIVEAVSQAVADTGSLSACVEDVRTVSRRMLISFVDTSSGLARTVGVSASLAERSSRRVKQLDMLLRRVREAQVVANSLQEMRHTVASVNETMHSGDLERIVELIRKYEEANVNLGGRAPPSLLQDDDDDDNNGGMKEHVKGKEADYANGEEVAPKQQQQQQQQLMMGGEDGNRDATYPSHSAANKSRENKNRIETMMPAIPVIIILRRRVSSPRHVSRHVRNC</sequence>
<gene>
    <name evidence="3" type="ORF">C4B63_56g47</name>
</gene>
<protein>
    <recommendedName>
        <fullName evidence="2">Conserved oligomeric Golgi complex subunit 4 N-terminal domain-containing protein</fullName>
    </recommendedName>
</protein>
<evidence type="ECO:0000313" key="3">
    <source>
        <dbReference type="EMBL" id="PWU89768.1"/>
    </source>
</evidence>
<dbReference type="PANTHER" id="PTHR24016:SF0">
    <property type="entry name" value="CONSERVED OLIGOMERIC GOLGI COMPLEX SUBUNIT 4"/>
    <property type="match status" value="1"/>
</dbReference>
<evidence type="ECO:0000256" key="1">
    <source>
        <dbReference type="SAM" id="MobiDB-lite"/>
    </source>
</evidence>
<organism evidence="3 4">
    <name type="scientific">Trypanosoma cruzi</name>
    <dbReference type="NCBI Taxonomy" id="5693"/>
    <lineage>
        <taxon>Eukaryota</taxon>
        <taxon>Discoba</taxon>
        <taxon>Euglenozoa</taxon>
        <taxon>Kinetoplastea</taxon>
        <taxon>Metakinetoplastina</taxon>
        <taxon>Trypanosomatida</taxon>
        <taxon>Trypanosomatidae</taxon>
        <taxon>Trypanosoma</taxon>
        <taxon>Schizotrypanum</taxon>
    </lineage>
</organism>
<reference evidence="3 4" key="1">
    <citation type="journal article" date="2018" name="Microb. Genom.">
        <title>Expanding an expanded genome: long-read sequencing of Trypanosoma cruzi.</title>
        <authorList>
            <person name="Berna L."/>
            <person name="Rodriguez M."/>
            <person name="Chiribao M.L."/>
            <person name="Parodi-Talice A."/>
            <person name="Pita S."/>
            <person name="Rijo G."/>
            <person name="Alvarez-Valin F."/>
            <person name="Robello C."/>
        </authorList>
    </citation>
    <scope>NUCLEOTIDE SEQUENCE [LARGE SCALE GENOMIC DNA]</scope>
    <source>
        <strain evidence="3 4">Dm28c</strain>
    </source>
</reference>
<dbReference type="VEuPathDB" id="TriTrypDB:TcCLB.510609.120"/>